<reference evidence="3" key="2">
    <citation type="submission" date="2020-09" db="EMBL/GenBank/DDBJ databases">
        <authorList>
            <person name="Sun Q."/>
            <person name="Zhou Y."/>
        </authorList>
    </citation>
    <scope>NUCLEOTIDE SEQUENCE</scope>
    <source>
        <strain evidence="3">CGMCC 1.15454</strain>
    </source>
</reference>
<organism evidence="3 4">
    <name type="scientific">Lentibacillus populi</name>
    <dbReference type="NCBI Taxonomy" id="1827502"/>
    <lineage>
        <taxon>Bacteria</taxon>
        <taxon>Bacillati</taxon>
        <taxon>Bacillota</taxon>
        <taxon>Bacilli</taxon>
        <taxon>Bacillales</taxon>
        <taxon>Bacillaceae</taxon>
        <taxon>Lentibacillus</taxon>
    </lineage>
</organism>
<dbReference type="AlphaFoldDB" id="A0A9W5U2H9"/>
<sequence length="177" mass="19793">MKENLIAKILFIIGTAIMVIGFITGLAVGNMSYDYDFGIGGGMVWSIFFTYFFAGIISGMLFIGLSEIIRLLHSMNHEIGYKTPMPEKAPADSSQNQPPDKWGVSQTDREKIYDLYQNERILEIIPSNIEGYCLVKMADDSGKQFVRIVDIGGFGATETNETAIKQRVIAWYNEKGN</sequence>
<name>A0A9W5U2H9_9BACI</name>
<feature type="transmembrane region" description="Helical" evidence="2">
    <location>
        <begin position="9"/>
        <end position="31"/>
    </location>
</feature>
<dbReference type="Proteomes" id="UP000621492">
    <property type="component" value="Unassembled WGS sequence"/>
</dbReference>
<keyword evidence="2" id="KW-1133">Transmembrane helix</keyword>
<accession>A0A9W5U2H9</accession>
<proteinExistence type="predicted"/>
<gene>
    <name evidence="3" type="ORF">GCM10011409_41640</name>
</gene>
<protein>
    <submittedName>
        <fullName evidence="3">Uncharacterized protein</fullName>
    </submittedName>
</protein>
<keyword evidence="4" id="KW-1185">Reference proteome</keyword>
<evidence type="ECO:0000256" key="1">
    <source>
        <dbReference type="SAM" id="MobiDB-lite"/>
    </source>
</evidence>
<dbReference type="RefSeq" id="WP_102415615.1">
    <property type="nucleotide sequence ID" value="NZ_BMJD01000057.1"/>
</dbReference>
<feature type="transmembrane region" description="Helical" evidence="2">
    <location>
        <begin position="43"/>
        <end position="65"/>
    </location>
</feature>
<keyword evidence="2" id="KW-0812">Transmembrane</keyword>
<dbReference type="EMBL" id="BMJD01000057">
    <property type="protein sequence ID" value="GGB59914.1"/>
    <property type="molecule type" value="Genomic_DNA"/>
</dbReference>
<comment type="caution">
    <text evidence="3">The sequence shown here is derived from an EMBL/GenBank/DDBJ whole genome shotgun (WGS) entry which is preliminary data.</text>
</comment>
<evidence type="ECO:0000313" key="3">
    <source>
        <dbReference type="EMBL" id="GGB59914.1"/>
    </source>
</evidence>
<reference evidence="3" key="1">
    <citation type="journal article" date="2014" name="Int. J. Syst. Evol. Microbiol.">
        <title>Complete genome sequence of Corynebacterium casei LMG S-19264T (=DSM 44701T), isolated from a smear-ripened cheese.</title>
        <authorList>
            <consortium name="US DOE Joint Genome Institute (JGI-PGF)"/>
            <person name="Walter F."/>
            <person name="Albersmeier A."/>
            <person name="Kalinowski J."/>
            <person name="Ruckert C."/>
        </authorList>
    </citation>
    <scope>NUCLEOTIDE SEQUENCE</scope>
    <source>
        <strain evidence="3">CGMCC 1.15454</strain>
    </source>
</reference>
<keyword evidence="2" id="KW-0472">Membrane</keyword>
<evidence type="ECO:0000313" key="4">
    <source>
        <dbReference type="Proteomes" id="UP000621492"/>
    </source>
</evidence>
<evidence type="ECO:0000256" key="2">
    <source>
        <dbReference type="SAM" id="Phobius"/>
    </source>
</evidence>
<feature type="region of interest" description="Disordered" evidence="1">
    <location>
        <begin position="84"/>
        <end position="104"/>
    </location>
</feature>